<dbReference type="SUPFAM" id="SSF158682">
    <property type="entry name" value="TerB-like"/>
    <property type="match status" value="1"/>
</dbReference>
<dbReference type="CDD" id="cd07176">
    <property type="entry name" value="terB"/>
    <property type="match status" value="1"/>
</dbReference>
<dbReference type="EMBL" id="BJCI01000043">
    <property type="protein sequence ID" value="GCL51028.1"/>
    <property type="molecule type" value="Genomic_DNA"/>
</dbReference>
<comment type="caution">
    <text evidence="1">The sequence shown here is derived from an EMBL/GenBank/DDBJ whole genome shotgun (WGS) entry which is preliminary data.</text>
</comment>
<dbReference type="Gene3D" id="1.10.3680.10">
    <property type="entry name" value="TerB-like"/>
    <property type="match status" value="1"/>
</dbReference>
<gene>
    <name evidence="1" type="ORF">NIES3804_26020</name>
</gene>
<organism evidence="1 2">
    <name type="scientific">Microcystis aeruginosa NIES-3804</name>
    <dbReference type="NCBI Taxonomy" id="2517783"/>
    <lineage>
        <taxon>Bacteria</taxon>
        <taxon>Bacillati</taxon>
        <taxon>Cyanobacteriota</taxon>
        <taxon>Cyanophyceae</taxon>
        <taxon>Oscillatoriophycideae</taxon>
        <taxon>Chroococcales</taxon>
        <taxon>Microcystaceae</taxon>
        <taxon>Microcystis</taxon>
    </lineage>
</organism>
<dbReference type="RefSeq" id="WP_159293930.1">
    <property type="nucleotide sequence ID" value="NZ_BJCI01000043.1"/>
</dbReference>
<protein>
    <submittedName>
        <fullName evidence="1">Uncharacterized protein</fullName>
    </submittedName>
</protein>
<sequence length="148" mass="16401">MSLFSGLSRVRQQSNVSLTPAEAFAAITLVAVAADGYLSEEETQALITTLSRMHLYRSYPREVIGRLFDRLCAILSRQGAQVLLNMAIDSLPHDLYETAFAVTADLILADGEVSSEEENLLNKLYKILEIPEQMAIKIIDVMIIKNKG</sequence>
<evidence type="ECO:0000313" key="1">
    <source>
        <dbReference type="EMBL" id="GCL51028.1"/>
    </source>
</evidence>
<accession>A0A6H9G6J6</accession>
<name>A0A6H9G6J6_MICAE</name>
<dbReference type="AlphaFoldDB" id="A0A6H9G6J6"/>
<dbReference type="Proteomes" id="UP000435041">
    <property type="component" value="Unassembled WGS sequence"/>
</dbReference>
<proteinExistence type="predicted"/>
<evidence type="ECO:0000313" key="2">
    <source>
        <dbReference type="Proteomes" id="UP000435041"/>
    </source>
</evidence>
<reference evidence="1 2" key="1">
    <citation type="submission" date="2019-02" db="EMBL/GenBank/DDBJ databases">
        <title>Draft genome sequence of Arthrospira platensis NIES-3804.</title>
        <authorList>
            <person name="Yamaguchi H."/>
            <person name="Suzuki S."/>
            <person name="Kawachi M."/>
        </authorList>
    </citation>
    <scope>NUCLEOTIDE SEQUENCE [LARGE SCALE GENOMIC DNA]</scope>
    <source>
        <strain evidence="1 2">NIES-3804</strain>
    </source>
</reference>
<dbReference type="InterPro" id="IPR029024">
    <property type="entry name" value="TerB-like"/>
</dbReference>